<feature type="transmembrane region" description="Helical" evidence="1">
    <location>
        <begin position="16"/>
        <end position="34"/>
    </location>
</feature>
<dbReference type="EMBL" id="JFGV01000068">
    <property type="protein sequence ID" value="EYU13833.1"/>
    <property type="molecule type" value="Genomic_DNA"/>
</dbReference>
<keyword evidence="1" id="KW-0472">Membrane</keyword>
<keyword evidence="1" id="KW-1133">Transmembrane helix</keyword>
<keyword evidence="3" id="KW-1185">Reference proteome</keyword>
<name>A0A022PFT9_9GAMM</name>
<organism evidence="2 3">
    <name type="scientific">Photorhabdus aegyptia</name>
    <dbReference type="NCBI Taxonomy" id="2805098"/>
    <lineage>
        <taxon>Bacteria</taxon>
        <taxon>Pseudomonadati</taxon>
        <taxon>Pseudomonadota</taxon>
        <taxon>Gammaproteobacteria</taxon>
        <taxon>Enterobacterales</taxon>
        <taxon>Morganellaceae</taxon>
        <taxon>Photorhabdus</taxon>
    </lineage>
</organism>
<comment type="caution">
    <text evidence="2">The sequence shown here is derived from an EMBL/GenBank/DDBJ whole genome shotgun (WGS) entry which is preliminary data.</text>
</comment>
<reference evidence="2 3" key="1">
    <citation type="submission" date="2014-03" db="EMBL/GenBank/DDBJ databases">
        <title>Draft Genome of Photorhabdus luminescens BA1, an Egyptian Isolate.</title>
        <authorList>
            <person name="Ghazal S."/>
            <person name="Hurst S.G.IV."/>
            <person name="Morris K."/>
            <person name="Thomas K."/>
            <person name="Tisa L.S."/>
        </authorList>
    </citation>
    <scope>NUCLEOTIDE SEQUENCE [LARGE SCALE GENOMIC DNA]</scope>
    <source>
        <strain evidence="2 3">BA1</strain>
    </source>
</reference>
<gene>
    <name evidence="2" type="ORF">BA1DRAFT_03711</name>
</gene>
<sequence length="39" mass="4310">MTQNEVTNHVLLGTEISSLIITGSFGLLFELNILKKTAY</sequence>
<dbReference type="Proteomes" id="UP000023464">
    <property type="component" value="Unassembled WGS sequence"/>
</dbReference>
<protein>
    <submittedName>
        <fullName evidence="2">Uncharacterized protein</fullName>
    </submittedName>
</protein>
<keyword evidence="1" id="KW-0812">Transmembrane</keyword>
<dbReference type="AlphaFoldDB" id="A0A022PFT9"/>
<accession>A0A022PFT9</accession>
<evidence type="ECO:0000313" key="3">
    <source>
        <dbReference type="Proteomes" id="UP000023464"/>
    </source>
</evidence>
<proteinExistence type="predicted"/>
<evidence type="ECO:0000256" key="1">
    <source>
        <dbReference type="SAM" id="Phobius"/>
    </source>
</evidence>
<evidence type="ECO:0000313" key="2">
    <source>
        <dbReference type="EMBL" id="EYU13833.1"/>
    </source>
</evidence>
<dbReference type="PATRIC" id="fig|1393736.3.peg.3778"/>